<dbReference type="GO" id="GO:0005634">
    <property type="term" value="C:nucleus"/>
    <property type="evidence" value="ECO:0007669"/>
    <property type="project" value="UniProtKB-SubCell"/>
</dbReference>
<dbReference type="InterPro" id="IPR000232">
    <property type="entry name" value="HSF_DNA-bd"/>
</dbReference>
<gene>
    <name evidence="11" type="ORF">MSAN_01286900</name>
</gene>
<sequence length="554" mass="60843">MASTKQVALARPNRPPTQFTPAPRIPAFLDKLYEMVNDPETNELIKWSDSGDSFYVYDQVKFARELLPHWFKHQNFASFVRQLNMYGFHKIPHLQQGVLKSKAGSEHWNFVHPNFRRDQHDLLCYIQRKKSTTAAEDEREAAALPAANAQVLDIHGIVNGIAAIQRHQTAISAELSDLKRNNELLWQETQAARARHQKQQDTINRIVKFLAGVFASHGSPVHKEDVRGSPSPRSVVPRRQSRLMIENGSVGSKGIDEVDSPAQFATIETPSAASPMESPREPVSPQLTPVAVDSPAPAVTSLPPDDSSNNVISTQPQYPQAPSNGALSTLSQADMQHIMNTMKSMNSINIPSMPAFPGGSPELQDNPDSSLTSYQAPLDFSQFSAEFPLIPSPPQSASLLDLEKIDPTWRSTDDITQDVESVDNKINNLIHQFHFPADGSVPFLDLDNSSASIADLPNPPAIENDELFHSFFNGVGNEDGGVFGDEDNASTAFLDEVPASDGSLSPVTMLHEELPSARTKTGKKRKSDAVASATVVDQATAPSPETKAKRRRER</sequence>
<evidence type="ECO:0000256" key="6">
    <source>
        <dbReference type="ARBA" id="ARBA00023242"/>
    </source>
</evidence>
<dbReference type="Pfam" id="PF00447">
    <property type="entry name" value="HSF_DNA-bind"/>
    <property type="match status" value="1"/>
</dbReference>
<comment type="subcellular location">
    <subcellularLocation>
        <location evidence="1">Nucleus</location>
    </subcellularLocation>
</comment>
<dbReference type="FunFam" id="1.10.10.10:FF:000027">
    <property type="entry name" value="Heat shock transcription factor 1"/>
    <property type="match status" value="1"/>
</dbReference>
<dbReference type="Proteomes" id="UP000623467">
    <property type="component" value="Unassembled WGS sequence"/>
</dbReference>
<evidence type="ECO:0000256" key="3">
    <source>
        <dbReference type="ARBA" id="ARBA00023015"/>
    </source>
</evidence>
<feature type="region of interest" description="Disordered" evidence="9">
    <location>
        <begin position="500"/>
        <end position="554"/>
    </location>
</feature>
<dbReference type="PANTHER" id="PTHR10015:SF427">
    <property type="entry name" value="HEAT SHOCK FACTOR PROTEIN"/>
    <property type="match status" value="1"/>
</dbReference>
<evidence type="ECO:0000256" key="8">
    <source>
        <dbReference type="RuleBase" id="RU004020"/>
    </source>
</evidence>
<reference evidence="11" key="1">
    <citation type="submission" date="2020-05" db="EMBL/GenBank/DDBJ databases">
        <title>Mycena genomes resolve the evolution of fungal bioluminescence.</title>
        <authorList>
            <person name="Tsai I.J."/>
        </authorList>
    </citation>
    <scope>NUCLEOTIDE SEQUENCE</scope>
    <source>
        <strain evidence="11">160909Yilan</strain>
    </source>
</reference>
<keyword evidence="3" id="KW-0805">Transcription regulation</keyword>
<dbReference type="SMART" id="SM00415">
    <property type="entry name" value="HSF"/>
    <property type="match status" value="1"/>
</dbReference>
<dbReference type="SUPFAM" id="SSF46785">
    <property type="entry name" value="Winged helix' DNA-binding domain"/>
    <property type="match status" value="1"/>
</dbReference>
<dbReference type="PROSITE" id="PS00434">
    <property type="entry name" value="HSF_DOMAIN"/>
    <property type="match status" value="1"/>
</dbReference>
<proteinExistence type="inferred from homology"/>
<feature type="region of interest" description="Disordered" evidence="9">
    <location>
        <begin position="1"/>
        <end position="20"/>
    </location>
</feature>
<dbReference type="InterPro" id="IPR036388">
    <property type="entry name" value="WH-like_DNA-bd_sf"/>
</dbReference>
<keyword evidence="6" id="KW-0539">Nucleus</keyword>
<evidence type="ECO:0000256" key="1">
    <source>
        <dbReference type="ARBA" id="ARBA00004123"/>
    </source>
</evidence>
<feature type="domain" description="HSF-type DNA-binding" evidence="10">
    <location>
        <begin position="67"/>
        <end position="91"/>
    </location>
</feature>
<evidence type="ECO:0000256" key="4">
    <source>
        <dbReference type="ARBA" id="ARBA00023125"/>
    </source>
</evidence>
<keyword evidence="4" id="KW-0238">DNA-binding</keyword>
<evidence type="ECO:0000256" key="2">
    <source>
        <dbReference type="ARBA" id="ARBA00006403"/>
    </source>
</evidence>
<dbReference type="PRINTS" id="PR00056">
    <property type="entry name" value="HSFDOMAIN"/>
</dbReference>
<feature type="compositionally biased region" description="Polar residues" evidence="9">
    <location>
        <begin position="306"/>
        <end position="323"/>
    </location>
</feature>
<dbReference type="InterPro" id="IPR036390">
    <property type="entry name" value="WH_DNA-bd_sf"/>
</dbReference>
<dbReference type="OrthoDB" id="60033at2759"/>
<accession>A0A8H7D4V8</accession>
<keyword evidence="5" id="KW-0804">Transcription</keyword>
<evidence type="ECO:0000256" key="7">
    <source>
        <dbReference type="ARBA" id="ARBA00062171"/>
    </source>
</evidence>
<keyword evidence="12" id="KW-1185">Reference proteome</keyword>
<dbReference type="AlphaFoldDB" id="A0A8H7D4V8"/>
<comment type="caution">
    <text evidence="11">The sequence shown here is derived from an EMBL/GenBank/DDBJ whole genome shotgun (WGS) entry which is preliminary data.</text>
</comment>
<evidence type="ECO:0000256" key="5">
    <source>
        <dbReference type="ARBA" id="ARBA00023163"/>
    </source>
</evidence>
<evidence type="ECO:0000313" key="11">
    <source>
        <dbReference type="EMBL" id="KAF7359442.1"/>
    </source>
</evidence>
<dbReference type="EMBL" id="JACAZH010000009">
    <property type="protein sequence ID" value="KAF7359442.1"/>
    <property type="molecule type" value="Genomic_DNA"/>
</dbReference>
<evidence type="ECO:0000313" key="12">
    <source>
        <dbReference type="Proteomes" id="UP000623467"/>
    </source>
</evidence>
<organism evidence="11 12">
    <name type="scientific">Mycena sanguinolenta</name>
    <dbReference type="NCBI Taxonomy" id="230812"/>
    <lineage>
        <taxon>Eukaryota</taxon>
        <taxon>Fungi</taxon>
        <taxon>Dikarya</taxon>
        <taxon>Basidiomycota</taxon>
        <taxon>Agaricomycotina</taxon>
        <taxon>Agaricomycetes</taxon>
        <taxon>Agaricomycetidae</taxon>
        <taxon>Agaricales</taxon>
        <taxon>Marasmiineae</taxon>
        <taxon>Mycenaceae</taxon>
        <taxon>Mycena</taxon>
    </lineage>
</organism>
<comment type="subunit">
    <text evidence="7">Homotrimer. Homotrimerization increases the affinity of HSF1 to DNA. Interacts with transcriptional coregulator SSA1 on chromatin.</text>
</comment>
<evidence type="ECO:0000259" key="10">
    <source>
        <dbReference type="PROSITE" id="PS00434"/>
    </source>
</evidence>
<name>A0A8H7D4V8_9AGAR</name>
<evidence type="ECO:0000256" key="9">
    <source>
        <dbReference type="SAM" id="MobiDB-lite"/>
    </source>
</evidence>
<protein>
    <submittedName>
        <fullName evidence="11">Transcriptional factor</fullName>
    </submittedName>
</protein>
<dbReference type="GO" id="GO:0003700">
    <property type="term" value="F:DNA-binding transcription factor activity"/>
    <property type="evidence" value="ECO:0007669"/>
    <property type="project" value="InterPro"/>
</dbReference>
<feature type="region of interest" description="Disordered" evidence="9">
    <location>
        <begin position="269"/>
        <end position="323"/>
    </location>
</feature>
<dbReference type="Gene3D" id="1.10.10.10">
    <property type="entry name" value="Winged helix-like DNA-binding domain superfamily/Winged helix DNA-binding domain"/>
    <property type="match status" value="1"/>
</dbReference>
<comment type="similarity">
    <text evidence="2 8">Belongs to the HSF family.</text>
</comment>
<dbReference type="GO" id="GO:0043565">
    <property type="term" value="F:sequence-specific DNA binding"/>
    <property type="evidence" value="ECO:0007669"/>
    <property type="project" value="InterPro"/>
</dbReference>
<dbReference type="PANTHER" id="PTHR10015">
    <property type="entry name" value="HEAT SHOCK TRANSCRIPTION FACTOR"/>
    <property type="match status" value="1"/>
</dbReference>